<proteinExistence type="predicted"/>
<dbReference type="InterPro" id="IPR020471">
    <property type="entry name" value="AKR"/>
</dbReference>
<evidence type="ECO:0000259" key="2">
    <source>
        <dbReference type="Pfam" id="PF00248"/>
    </source>
</evidence>
<dbReference type="Pfam" id="PF00248">
    <property type="entry name" value="Aldo_ket_red"/>
    <property type="match status" value="1"/>
</dbReference>
<keyword evidence="4" id="KW-1185">Reference proteome</keyword>
<accession>A0ABQ4HPZ2</accession>
<reference evidence="3 4" key="1">
    <citation type="submission" date="2021-01" db="EMBL/GenBank/DDBJ databases">
        <title>Whole genome shotgun sequence of Verrucosispora andamanensis NBRC 109075.</title>
        <authorList>
            <person name="Komaki H."/>
            <person name="Tamura T."/>
        </authorList>
    </citation>
    <scope>NUCLEOTIDE SEQUENCE [LARGE SCALE GENOMIC DNA]</scope>
    <source>
        <strain evidence="3 4">NBRC 109075</strain>
    </source>
</reference>
<keyword evidence="1" id="KW-0560">Oxidoreductase</keyword>
<dbReference type="PROSITE" id="PS51257">
    <property type="entry name" value="PROKAR_LIPOPROTEIN"/>
    <property type="match status" value="1"/>
</dbReference>
<dbReference type="PANTHER" id="PTHR43364">
    <property type="entry name" value="NADH-SPECIFIC METHYLGLYOXAL REDUCTASE-RELATED"/>
    <property type="match status" value="1"/>
</dbReference>
<dbReference type="InterPro" id="IPR050523">
    <property type="entry name" value="AKR_Detox_Biosynth"/>
</dbReference>
<name>A0ABQ4HPZ2_9ACTN</name>
<evidence type="ECO:0000313" key="4">
    <source>
        <dbReference type="Proteomes" id="UP000647017"/>
    </source>
</evidence>
<gene>
    <name evidence="3" type="ORF">Van01_09240</name>
</gene>
<comment type="caution">
    <text evidence="3">The sequence shown here is derived from an EMBL/GenBank/DDBJ whole genome shotgun (WGS) entry which is preliminary data.</text>
</comment>
<protein>
    <submittedName>
        <fullName evidence="3">Oxidoreductase</fullName>
    </submittedName>
</protein>
<dbReference type="EMBL" id="BOOZ01000003">
    <property type="protein sequence ID" value="GIJ07710.1"/>
    <property type="molecule type" value="Genomic_DNA"/>
</dbReference>
<dbReference type="Gene3D" id="3.20.20.100">
    <property type="entry name" value="NADP-dependent oxidoreductase domain"/>
    <property type="match status" value="1"/>
</dbReference>
<dbReference type="InterPro" id="IPR023210">
    <property type="entry name" value="NADP_OxRdtase_dom"/>
</dbReference>
<feature type="domain" description="NADP-dependent oxidoreductase" evidence="2">
    <location>
        <begin position="19"/>
        <end position="317"/>
    </location>
</feature>
<dbReference type="SUPFAM" id="SSF51430">
    <property type="entry name" value="NAD(P)-linked oxidoreductase"/>
    <property type="match status" value="1"/>
</dbReference>
<evidence type="ECO:0000313" key="3">
    <source>
        <dbReference type="EMBL" id="GIJ07710.1"/>
    </source>
</evidence>
<dbReference type="PANTHER" id="PTHR43364:SF4">
    <property type="entry name" value="NAD(P)-LINKED OXIDOREDUCTASE SUPERFAMILY PROTEIN"/>
    <property type="match status" value="1"/>
</dbReference>
<dbReference type="Proteomes" id="UP000647017">
    <property type="component" value="Unassembled WGS sequence"/>
</dbReference>
<dbReference type="PRINTS" id="PR00069">
    <property type="entry name" value="ALDKETRDTASE"/>
</dbReference>
<organism evidence="3 4">
    <name type="scientific">Micromonospora andamanensis</name>
    <dbReference type="NCBI Taxonomy" id="1287068"/>
    <lineage>
        <taxon>Bacteria</taxon>
        <taxon>Bacillati</taxon>
        <taxon>Actinomycetota</taxon>
        <taxon>Actinomycetes</taxon>
        <taxon>Micromonosporales</taxon>
        <taxon>Micromonosporaceae</taxon>
        <taxon>Micromonospora</taxon>
    </lineage>
</organism>
<evidence type="ECO:0000256" key="1">
    <source>
        <dbReference type="ARBA" id="ARBA00023002"/>
    </source>
</evidence>
<sequence length="319" mass="34252">MSEMTYRRLGDSGLVVSVVGIGCNNFGRKLDLDGTRAVVDAALDAGINFFDSADIYGEPHGASEAQLGAALKGRRDDVVLATKFGMSMAGSNGRDFGVRGSRRYVIRAVEASLRRLDTDYIDLYQFHEPDPGTPIEETLSALDDLVRAGKVRYLGNSNFSGWQIADADWTAKTRGFTRFVSAQNHYSLLNRDAEIEVLPACDRFGLGMLPFFPLANGLLTGKYKRGEAPPAGSRLAGGGRYAQRLAAADWDTIEGIEAYAAERGVPMLHVAIGGLAAQPAVTSVIAGATTPEQVRANAEAGAWHPTEDDLKALRAVLDR</sequence>
<dbReference type="InterPro" id="IPR036812">
    <property type="entry name" value="NAD(P)_OxRdtase_dom_sf"/>
</dbReference>